<comment type="caution">
    <text evidence="2">The sequence shown here is derived from an EMBL/GenBank/DDBJ whole genome shotgun (WGS) entry which is preliminary data.</text>
</comment>
<sequence>MYKWGPVQAPHKALVSLNIRACPWLDGANNGSTRASRASGKRREAWYSGCSCFVARPQQAEHAGQGLGLVYNAILQPRIAKGDRQMADANAAELGRESRGSGRSGNSSGNGNPNPNPNPRSSPKSKSK</sequence>
<evidence type="ECO:0000313" key="3">
    <source>
        <dbReference type="Proteomes" id="UP000254866"/>
    </source>
</evidence>
<proteinExistence type="predicted"/>
<protein>
    <submittedName>
        <fullName evidence="2">Uncharacterized protein</fullName>
    </submittedName>
</protein>
<dbReference type="Proteomes" id="UP000254866">
    <property type="component" value="Unassembled WGS sequence"/>
</dbReference>
<accession>A0A370U3L1</accession>
<gene>
    <name evidence="2" type="ORF">BP5553_02334</name>
</gene>
<dbReference type="AlphaFoldDB" id="A0A370U3L1"/>
<evidence type="ECO:0000313" key="2">
    <source>
        <dbReference type="EMBL" id="RDL42355.1"/>
    </source>
</evidence>
<dbReference type="RefSeq" id="XP_031875011.1">
    <property type="nucleotide sequence ID" value="XM_032010957.1"/>
</dbReference>
<evidence type="ECO:0000256" key="1">
    <source>
        <dbReference type="SAM" id="MobiDB-lite"/>
    </source>
</evidence>
<name>A0A370U3L1_9HELO</name>
<feature type="compositionally biased region" description="Low complexity" evidence="1">
    <location>
        <begin position="104"/>
        <end position="113"/>
    </location>
</feature>
<dbReference type="GeneID" id="43595183"/>
<organism evidence="2 3">
    <name type="scientific">Venustampulla echinocandica</name>
    <dbReference type="NCBI Taxonomy" id="2656787"/>
    <lineage>
        <taxon>Eukaryota</taxon>
        <taxon>Fungi</taxon>
        <taxon>Dikarya</taxon>
        <taxon>Ascomycota</taxon>
        <taxon>Pezizomycotina</taxon>
        <taxon>Leotiomycetes</taxon>
        <taxon>Helotiales</taxon>
        <taxon>Pleuroascaceae</taxon>
        <taxon>Venustampulla</taxon>
    </lineage>
</organism>
<keyword evidence="3" id="KW-1185">Reference proteome</keyword>
<reference evidence="2 3" key="1">
    <citation type="journal article" date="2018" name="IMA Fungus">
        <title>IMA Genome-F 9: Draft genome sequence of Annulohypoxylon stygium, Aspergillus mulundensis, Berkeleyomyces basicola (syn. Thielaviopsis basicola), Ceratocystis smalleyi, two Cercospora beticola strains, Coleophoma cylindrospora, Fusarium fracticaudum, Phialophora cf. hyalina, and Morchella septimelata.</title>
        <authorList>
            <person name="Wingfield B.D."/>
            <person name="Bills G.F."/>
            <person name="Dong Y."/>
            <person name="Huang W."/>
            <person name="Nel W.J."/>
            <person name="Swalarsk-Parry B.S."/>
            <person name="Vaghefi N."/>
            <person name="Wilken P.M."/>
            <person name="An Z."/>
            <person name="de Beer Z.W."/>
            <person name="De Vos L."/>
            <person name="Chen L."/>
            <person name="Duong T.A."/>
            <person name="Gao Y."/>
            <person name="Hammerbacher A."/>
            <person name="Kikkert J.R."/>
            <person name="Li Y."/>
            <person name="Li H."/>
            <person name="Li K."/>
            <person name="Li Q."/>
            <person name="Liu X."/>
            <person name="Ma X."/>
            <person name="Naidoo K."/>
            <person name="Pethybridge S.J."/>
            <person name="Sun J."/>
            <person name="Steenkamp E.T."/>
            <person name="van der Nest M.A."/>
            <person name="van Wyk S."/>
            <person name="Wingfield M.J."/>
            <person name="Xiong C."/>
            <person name="Yue Q."/>
            <person name="Zhang X."/>
        </authorList>
    </citation>
    <scope>NUCLEOTIDE SEQUENCE [LARGE SCALE GENOMIC DNA]</scope>
    <source>
        <strain evidence="2 3">BP 5553</strain>
    </source>
</reference>
<feature type="region of interest" description="Disordered" evidence="1">
    <location>
        <begin position="83"/>
        <end position="128"/>
    </location>
</feature>
<dbReference type="EMBL" id="NPIC01000001">
    <property type="protein sequence ID" value="RDL42355.1"/>
    <property type="molecule type" value="Genomic_DNA"/>
</dbReference>